<dbReference type="RefSeq" id="XP_018036652.1">
    <property type="nucleotide sequence ID" value="XM_018184183.1"/>
</dbReference>
<feature type="region of interest" description="Disordered" evidence="1">
    <location>
        <begin position="40"/>
        <end position="82"/>
    </location>
</feature>
<proteinExistence type="predicted"/>
<feature type="compositionally biased region" description="Low complexity" evidence="1">
    <location>
        <begin position="123"/>
        <end position="133"/>
    </location>
</feature>
<keyword evidence="3" id="KW-1185">Reference proteome</keyword>
<dbReference type="AlphaFoldDB" id="A0A177CHP0"/>
<evidence type="ECO:0000313" key="2">
    <source>
        <dbReference type="EMBL" id="OAG06287.1"/>
    </source>
</evidence>
<sequence length="303" mass="32649">MRQDAMHPARRTLTDDYTDAWEQREVVGGAVTDAHVEPGVCQHGTESRGGGCIQGRAGRVRRRRKSNARGRRRAAQGQGGGGWRLVLEERTSALIPTARDRAVREKATGNRTRGSAGRREFQRPSGAGRASHAGRSAWLRPRLVLLGLVVSVGTHTGAVWPAVADTVSSQPKVIDKRATPPRARPRGMGLCREISPARESRQPCGRAVCSVAVSQRLALLQHPWLATLVLGLSCRSMLHNLAKGLSRGCFNVFPAALHRGLSPGTSWSRAWIPKALSLISICLVAGPGERVSRQAPLTSAAFI</sequence>
<organism evidence="2 3">
    <name type="scientific">Paraphaeosphaeria sporulosa</name>
    <dbReference type="NCBI Taxonomy" id="1460663"/>
    <lineage>
        <taxon>Eukaryota</taxon>
        <taxon>Fungi</taxon>
        <taxon>Dikarya</taxon>
        <taxon>Ascomycota</taxon>
        <taxon>Pezizomycotina</taxon>
        <taxon>Dothideomycetes</taxon>
        <taxon>Pleosporomycetidae</taxon>
        <taxon>Pleosporales</taxon>
        <taxon>Massarineae</taxon>
        <taxon>Didymosphaeriaceae</taxon>
        <taxon>Paraphaeosphaeria</taxon>
    </lineage>
</organism>
<gene>
    <name evidence="2" type="ORF">CC84DRAFT_1245481</name>
</gene>
<dbReference type="Proteomes" id="UP000077069">
    <property type="component" value="Unassembled WGS sequence"/>
</dbReference>
<evidence type="ECO:0000313" key="3">
    <source>
        <dbReference type="Proteomes" id="UP000077069"/>
    </source>
</evidence>
<evidence type="ECO:0000256" key="1">
    <source>
        <dbReference type="SAM" id="MobiDB-lite"/>
    </source>
</evidence>
<name>A0A177CHP0_9PLEO</name>
<dbReference type="GeneID" id="28767669"/>
<feature type="compositionally biased region" description="Basic residues" evidence="1">
    <location>
        <begin position="58"/>
        <end position="74"/>
    </location>
</feature>
<feature type="region of interest" description="Disordered" evidence="1">
    <location>
        <begin position="101"/>
        <end position="133"/>
    </location>
</feature>
<dbReference type="EMBL" id="KV441552">
    <property type="protein sequence ID" value="OAG06287.1"/>
    <property type="molecule type" value="Genomic_DNA"/>
</dbReference>
<protein>
    <submittedName>
        <fullName evidence="2">Uncharacterized protein</fullName>
    </submittedName>
</protein>
<accession>A0A177CHP0</accession>
<reference evidence="2 3" key="1">
    <citation type="submission" date="2016-05" db="EMBL/GenBank/DDBJ databases">
        <title>Comparative analysis of secretome profiles of manganese(II)-oxidizing ascomycete fungi.</title>
        <authorList>
            <consortium name="DOE Joint Genome Institute"/>
            <person name="Zeiner C.A."/>
            <person name="Purvine S.O."/>
            <person name="Zink E.M."/>
            <person name="Wu S."/>
            <person name="Pasa-Tolic L."/>
            <person name="Chaput D.L."/>
            <person name="Haridas S."/>
            <person name="Grigoriev I.V."/>
            <person name="Santelli C.M."/>
            <person name="Hansel C.M."/>
        </authorList>
    </citation>
    <scope>NUCLEOTIDE SEQUENCE [LARGE SCALE GENOMIC DNA]</scope>
    <source>
        <strain evidence="2 3">AP3s5-JAC2a</strain>
    </source>
</reference>
<dbReference type="InParanoid" id="A0A177CHP0"/>